<dbReference type="GO" id="GO:0005783">
    <property type="term" value="C:endoplasmic reticulum"/>
    <property type="evidence" value="ECO:0007669"/>
    <property type="project" value="TreeGrafter"/>
</dbReference>
<evidence type="ECO:0000256" key="2">
    <source>
        <dbReference type="ARBA" id="ARBA00012176"/>
    </source>
</evidence>
<dbReference type="Gene3D" id="3.40.50.10320">
    <property type="entry name" value="LmbE-like"/>
    <property type="match status" value="1"/>
</dbReference>
<accession>A0A0U1M536</accession>
<dbReference type="InterPro" id="IPR003737">
    <property type="entry name" value="GlcNAc_PI_deacetylase-related"/>
</dbReference>
<dbReference type="EMBL" id="CVMT01000008">
    <property type="protein sequence ID" value="CRG90657.1"/>
    <property type="molecule type" value="Genomic_DNA"/>
</dbReference>
<dbReference type="GO" id="GO:0000225">
    <property type="term" value="F:N-acetylglucosaminylphosphatidylinositol deacetylase activity"/>
    <property type="evidence" value="ECO:0007669"/>
    <property type="project" value="UniProtKB-EC"/>
</dbReference>
<dbReference type="GO" id="GO:0016020">
    <property type="term" value="C:membrane"/>
    <property type="evidence" value="ECO:0007669"/>
    <property type="project" value="GOC"/>
</dbReference>
<name>A0A0U1M536_TALIS</name>
<comment type="similarity">
    <text evidence="1">Belongs to the PIGL family.</text>
</comment>
<dbReference type="UniPathway" id="UPA00196"/>
<sequence length="306" mass="33573">MAIDSFWLVLALISPFLFTVFWTFSATGSPFTASFPTLYNKRICLLIAHPDDEAMFFSPSVLALTRPELGNHVKILCLSTGDADGLGEIRKKEIQKSAVHLGLRNESDVFVIDDRSRFPDSMSAEWSVRDVSSLLASAFAPEISSSSADDDGAPKATIDVILTFDEGGISNHPNHRSLYHGAVAFLKALMKGKSGYSCPVALYTLTTTNIVRKYSGVFDAPLTMVIGAVANIGDSLLAFSSKKTVAAAAKDSGFASRLLYVSSFNQWTKARTAMTDGHKSQMLWFRWGWITIGRYMFVNDLKRVKV</sequence>
<organism evidence="3 4">
    <name type="scientific">Talaromyces islandicus</name>
    <name type="common">Penicillium islandicum</name>
    <dbReference type="NCBI Taxonomy" id="28573"/>
    <lineage>
        <taxon>Eukaryota</taxon>
        <taxon>Fungi</taxon>
        <taxon>Dikarya</taxon>
        <taxon>Ascomycota</taxon>
        <taxon>Pezizomycotina</taxon>
        <taxon>Eurotiomycetes</taxon>
        <taxon>Eurotiomycetidae</taxon>
        <taxon>Eurotiales</taxon>
        <taxon>Trichocomaceae</taxon>
        <taxon>Talaromyces</taxon>
        <taxon>Talaromyces sect. Islandici</taxon>
    </lineage>
</organism>
<keyword evidence="4" id="KW-1185">Reference proteome</keyword>
<dbReference type="PANTHER" id="PTHR12993:SF11">
    <property type="entry name" value="N-ACETYLGLUCOSAMINYL-PHOSPHATIDYLINOSITOL DE-N-ACETYLASE"/>
    <property type="match status" value="1"/>
</dbReference>
<dbReference type="Proteomes" id="UP000054383">
    <property type="component" value="Unassembled WGS sequence"/>
</dbReference>
<evidence type="ECO:0000256" key="1">
    <source>
        <dbReference type="ARBA" id="ARBA00006066"/>
    </source>
</evidence>
<proteinExistence type="inferred from homology"/>
<dbReference type="AlphaFoldDB" id="A0A0U1M536"/>
<dbReference type="OMA" id="YVLESVN"/>
<evidence type="ECO:0000313" key="4">
    <source>
        <dbReference type="Proteomes" id="UP000054383"/>
    </source>
</evidence>
<dbReference type="Pfam" id="PF02585">
    <property type="entry name" value="PIG-L"/>
    <property type="match status" value="1"/>
</dbReference>
<dbReference type="EC" id="3.5.1.89" evidence="2"/>
<dbReference type="PANTHER" id="PTHR12993">
    <property type="entry name" value="N-ACETYLGLUCOSAMINYL-PHOSPHATIDYLINOSITOL DE-N-ACETYLASE-RELATED"/>
    <property type="match status" value="1"/>
</dbReference>
<dbReference type="InterPro" id="IPR024078">
    <property type="entry name" value="LmbE-like_dom_sf"/>
</dbReference>
<reference evidence="3 4" key="1">
    <citation type="submission" date="2015-04" db="EMBL/GenBank/DDBJ databases">
        <authorList>
            <person name="Syromyatnikov M.Y."/>
            <person name="Popov V.N."/>
        </authorList>
    </citation>
    <scope>NUCLEOTIDE SEQUENCE [LARGE SCALE GENOMIC DNA]</scope>
    <source>
        <strain evidence="3">WF-38-12</strain>
    </source>
</reference>
<dbReference type="OrthoDB" id="440160at2759"/>
<dbReference type="STRING" id="28573.A0A0U1M536"/>
<dbReference type="GO" id="GO:0006506">
    <property type="term" value="P:GPI anchor biosynthetic process"/>
    <property type="evidence" value="ECO:0007669"/>
    <property type="project" value="UniProtKB-UniPathway"/>
</dbReference>
<gene>
    <name evidence="3" type="ORF">PISL3812_07701</name>
</gene>
<dbReference type="SUPFAM" id="SSF102588">
    <property type="entry name" value="LmbE-like"/>
    <property type="match status" value="1"/>
</dbReference>
<protein>
    <recommendedName>
        <fullName evidence="2">N-acetylglucosaminylphosphatidylinositol deacetylase</fullName>
        <ecNumber evidence="2">3.5.1.89</ecNumber>
    </recommendedName>
</protein>
<evidence type="ECO:0000313" key="3">
    <source>
        <dbReference type="EMBL" id="CRG90657.1"/>
    </source>
</evidence>